<dbReference type="Proteomes" id="UP000176204">
    <property type="component" value="Chromosome I"/>
</dbReference>
<organism evidence="1 2">
    <name type="scientific">Akkermansia glycaniphila</name>
    <dbReference type="NCBI Taxonomy" id="1679444"/>
    <lineage>
        <taxon>Bacteria</taxon>
        <taxon>Pseudomonadati</taxon>
        <taxon>Verrucomicrobiota</taxon>
        <taxon>Verrucomicrobiia</taxon>
        <taxon>Verrucomicrobiales</taxon>
        <taxon>Akkermansiaceae</taxon>
        <taxon>Akkermansia</taxon>
    </lineage>
</organism>
<dbReference type="AlphaFoldDB" id="A0A1C7PJB1"/>
<evidence type="ECO:0000313" key="2">
    <source>
        <dbReference type="Proteomes" id="UP000176204"/>
    </source>
</evidence>
<dbReference type="STRING" id="1679444.PYTT_1390"/>
<dbReference type="EMBL" id="LT629973">
    <property type="protein sequence ID" value="SEH87657.1"/>
    <property type="molecule type" value="Genomic_DNA"/>
</dbReference>
<proteinExistence type="predicted"/>
<name>A0A1C7PJB1_9BACT</name>
<gene>
    <name evidence="1" type="ORF">PYTT_1390</name>
</gene>
<dbReference type="RefSeq" id="WP_067771755.1">
    <property type="nucleotide sequence ID" value="NZ_LIGX01000001.1"/>
</dbReference>
<protein>
    <submittedName>
        <fullName evidence="1">Uncharacterized protein</fullName>
    </submittedName>
</protein>
<evidence type="ECO:0000313" key="1">
    <source>
        <dbReference type="EMBL" id="SEH87657.1"/>
    </source>
</evidence>
<sequence length="170" mass="18702">MPTAPDISQLPTSPRWEFGKALIDRLRMYEPIRPYVYEHLMTSPDQIKALDAIVRQYSGLVAVVPQDLANPTRDTTVRAAYLDCEYVISCGVWRGLGMDATGITADEATDRLAATVISIIQSWDISNRPYGSPVVTGDGDLAVVLGDKRLLQTRGISITARIIHPTIAFD</sequence>
<dbReference type="KEGG" id="agl:PYTT_1390"/>
<reference evidence="2" key="1">
    <citation type="submission" date="2016-09" db="EMBL/GenBank/DDBJ databases">
        <authorList>
            <person name="Koehorst J."/>
        </authorList>
    </citation>
    <scope>NUCLEOTIDE SEQUENCE [LARGE SCALE GENOMIC DNA]</scope>
</reference>
<accession>A0A1C7PJB1</accession>
<keyword evidence="2" id="KW-1185">Reference proteome</keyword>